<dbReference type="SUPFAM" id="SSF90123">
    <property type="entry name" value="ABC transporter transmembrane region"/>
    <property type="match status" value="1"/>
</dbReference>
<dbReference type="CDD" id="cd18548">
    <property type="entry name" value="ABC_6TM_Tm287_like"/>
    <property type="match status" value="1"/>
</dbReference>
<dbReference type="Pfam" id="PF00005">
    <property type="entry name" value="ABC_tran"/>
    <property type="match status" value="1"/>
</dbReference>
<dbReference type="InterPro" id="IPR039421">
    <property type="entry name" value="Type_1_exporter"/>
</dbReference>
<dbReference type="InterPro" id="IPR011527">
    <property type="entry name" value="ABC1_TM_dom"/>
</dbReference>
<dbReference type="FunFam" id="3.40.50.300:FF:000221">
    <property type="entry name" value="Multidrug ABC transporter ATP-binding protein"/>
    <property type="match status" value="1"/>
</dbReference>
<dbReference type="PROSITE" id="PS50929">
    <property type="entry name" value="ABC_TM1F"/>
    <property type="match status" value="1"/>
</dbReference>
<feature type="transmembrane region" description="Helical" evidence="9">
    <location>
        <begin position="56"/>
        <end position="76"/>
    </location>
</feature>
<dbReference type="InterPro" id="IPR003593">
    <property type="entry name" value="AAA+_ATPase"/>
</dbReference>
<dbReference type="SMART" id="SM00382">
    <property type="entry name" value="AAA"/>
    <property type="match status" value="1"/>
</dbReference>
<gene>
    <name evidence="12" type="ORF">FYJ83_07180</name>
</gene>
<protein>
    <submittedName>
        <fullName evidence="12">ABC transporter ATP-binding protein</fullName>
    </submittedName>
</protein>
<dbReference type="Gene3D" id="3.40.50.300">
    <property type="entry name" value="P-loop containing nucleotide triphosphate hydrolases"/>
    <property type="match status" value="1"/>
</dbReference>
<feature type="domain" description="ABC transporter" evidence="10">
    <location>
        <begin position="332"/>
        <end position="567"/>
    </location>
</feature>
<evidence type="ECO:0000256" key="3">
    <source>
        <dbReference type="ARBA" id="ARBA00022475"/>
    </source>
</evidence>
<proteinExistence type="predicted"/>
<dbReference type="GO" id="GO:0005524">
    <property type="term" value="F:ATP binding"/>
    <property type="evidence" value="ECO:0007669"/>
    <property type="project" value="UniProtKB-KW"/>
</dbReference>
<dbReference type="GO" id="GO:0005886">
    <property type="term" value="C:plasma membrane"/>
    <property type="evidence" value="ECO:0007669"/>
    <property type="project" value="UniProtKB-SubCell"/>
</dbReference>
<dbReference type="RefSeq" id="WP_154439661.1">
    <property type="nucleotide sequence ID" value="NZ_JAHLPJ010000001.1"/>
</dbReference>
<evidence type="ECO:0000256" key="1">
    <source>
        <dbReference type="ARBA" id="ARBA00004651"/>
    </source>
</evidence>
<feature type="transmembrane region" description="Helical" evidence="9">
    <location>
        <begin position="278"/>
        <end position="296"/>
    </location>
</feature>
<dbReference type="Pfam" id="PF00664">
    <property type="entry name" value="ABC_membrane"/>
    <property type="match status" value="1"/>
</dbReference>
<feature type="domain" description="ABC transmembrane type-1" evidence="11">
    <location>
        <begin position="16"/>
        <end position="298"/>
    </location>
</feature>
<evidence type="ECO:0000256" key="9">
    <source>
        <dbReference type="SAM" id="Phobius"/>
    </source>
</evidence>
<keyword evidence="8 9" id="KW-0472">Membrane</keyword>
<dbReference type="Gene3D" id="1.20.1560.10">
    <property type="entry name" value="ABC transporter type 1, transmembrane domain"/>
    <property type="match status" value="1"/>
</dbReference>
<evidence type="ECO:0000259" key="10">
    <source>
        <dbReference type="PROSITE" id="PS50893"/>
    </source>
</evidence>
<dbReference type="PANTHER" id="PTHR43394:SF1">
    <property type="entry name" value="ATP-BINDING CASSETTE SUB-FAMILY B MEMBER 10, MITOCHONDRIAL"/>
    <property type="match status" value="1"/>
</dbReference>
<dbReference type="SUPFAM" id="SSF52540">
    <property type="entry name" value="P-loop containing nucleoside triphosphate hydrolases"/>
    <property type="match status" value="1"/>
</dbReference>
<dbReference type="PANTHER" id="PTHR43394">
    <property type="entry name" value="ATP-DEPENDENT PERMEASE MDL1, MITOCHONDRIAL"/>
    <property type="match status" value="1"/>
</dbReference>
<dbReference type="InterPro" id="IPR036640">
    <property type="entry name" value="ABC1_TM_sf"/>
</dbReference>
<feature type="transmembrane region" description="Helical" evidence="9">
    <location>
        <begin position="232"/>
        <end position="258"/>
    </location>
</feature>
<evidence type="ECO:0000256" key="2">
    <source>
        <dbReference type="ARBA" id="ARBA00022448"/>
    </source>
</evidence>
<comment type="caution">
    <text evidence="12">The sequence shown here is derived from an EMBL/GenBank/DDBJ whole genome shotgun (WGS) entry which is preliminary data.</text>
</comment>
<dbReference type="EMBL" id="VUNQ01000012">
    <property type="protein sequence ID" value="MSU01248.1"/>
    <property type="molecule type" value="Genomic_DNA"/>
</dbReference>
<feature type="transmembrane region" description="Helical" evidence="9">
    <location>
        <begin position="155"/>
        <end position="176"/>
    </location>
</feature>
<dbReference type="InterPro" id="IPR003439">
    <property type="entry name" value="ABC_transporter-like_ATP-bd"/>
</dbReference>
<organism evidence="12 13">
    <name type="scientific">Tissierella pigra</name>
    <dbReference type="NCBI Taxonomy" id="2607614"/>
    <lineage>
        <taxon>Bacteria</taxon>
        <taxon>Bacillati</taxon>
        <taxon>Bacillota</taxon>
        <taxon>Tissierellia</taxon>
        <taxon>Tissierellales</taxon>
        <taxon>Tissierellaceae</taxon>
        <taxon>Tissierella</taxon>
    </lineage>
</organism>
<keyword evidence="5" id="KW-0547">Nucleotide-binding</keyword>
<dbReference type="InterPro" id="IPR027417">
    <property type="entry name" value="P-loop_NTPase"/>
</dbReference>
<comment type="subcellular location">
    <subcellularLocation>
        <location evidence="1">Cell membrane</location>
        <topology evidence="1">Multi-pass membrane protein</topology>
    </subcellularLocation>
</comment>
<keyword evidence="3" id="KW-1003">Cell membrane</keyword>
<evidence type="ECO:0000313" key="13">
    <source>
        <dbReference type="Proteomes" id="UP000469523"/>
    </source>
</evidence>
<feature type="transmembrane region" description="Helical" evidence="9">
    <location>
        <begin position="14"/>
        <end position="36"/>
    </location>
</feature>
<accession>A0A6N7XYA9</accession>
<dbReference type="GO" id="GO:0015421">
    <property type="term" value="F:ABC-type oligopeptide transporter activity"/>
    <property type="evidence" value="ECO:0007669"/>
    <property type="project" value="TreeGrafter"/>
</dbReference>
<evidence type="ECO:0000256" key="6">
    <source>
        <dbReference type="ARBA" id="ARBA00022840"/>
    </source>
</evidence>
<dbReference type="PROSITE" id="PS00211">
    <property type="entry name" value="ABC_TRANSPORTER_1"/>
    <property type="match status" value="1"/>
</dbReference>
<keyword evidence="2" id="KW-0813">Transport</keyword>
<sequence>MKLILKYLKKYPKLILLNILGIFSFVAVQLGIPTIMGAMIDKGIGNSDIDYVKKMGMVMLLVSIIGGAGTILISYASSRISTYMIRDIRNDVFAQSQKFSHTEYNKFGVSSMITRTTSDAFQLMLFSNLLFRTALLAPIMIFISVFMTMKTSLSLSLIIGASFPFIILGVIIVAKVTNPISDRQQRGMDRLNRISRENLMGTRVIRAFRKSKYETERFAAVNERYASSSKNLFKIISFTQPAFFFLLHLSMMAVFWVSTIMIDKGTLQVGQLVAFLDYQFHALFSVMLFSMVFIMYPRARVSANRIQELLSEEPTITNSNNGARDLNGKIKLEFDHVTFQYPNGELPILKDISFTANQGETIAFIGSTGSGKSTLINLIPRFYDVTKGTIKINDMDIRDYDIDVLRKNIGFIPQKAFLFRGTIEDNLKFGNPNATIEEMNHAIEIAQAKDFIENKPDKLQEHISEGAKNFSGGQKQRISIARAIIRKPEIYIFDDSFSALDYKTDATLRKALREETRESIVLIVAQRIGTIMNADKIIVLNEGEIVGIGTHKELLKTCNVYYEIAESQLRKEELEQ</sequence>
<evidence type="ECO:0000313" key="12">
    <source>
        <dbReference type="EMBL" id="MSU01248.1"/>
    </source>
</evidence>
<name>A0A6N7XYA9_9FIRM</name>
<evidence type="ECO:0000259" key="11">
    <source>
        <dbReference type="PROSITE" id="PS50929"/>
    </source>
</evidence>
<keyword evidence="7 9" id="KW-1133">Transmembrane helix</keyword>
<feature type="transmembrane region" description="Helical" evidence="9">
    <location>
        <begin position="129"/>
        <end position="149"/>
    </location>
</feature>
<dbReference type="Proteomes" id="UP000469523">
    <property type="component" value="Unassembled WGS sequence"/>
</dbReference>
<dbReference type="GO" id="GO:0016887">
    <property type="term" value="F:ATP hydrolysis activity"/>
    <property type="evidence" value="ECO:0007669"/>
    <property type="project" value="InterPro"/>
</dbReference>
<keyword evidence="6 12" id="KW-0067">ATP-binding</keyword>
<reference evidence="12 13" key="1">
    <citation type="submission" date="2019-09" db="EMBL/GenBank/DDBJ databases">
        <title>In-depth cultivation of the pig gut microbiome towards novel bacterial diversity and tailored functional studies.</title>
        <authorList>
            <person name="Wylensek D."/>
            <person name="Hitch T.C.A."/>
            <person name="Clavel T."/>
        </authorList>
    </citation>
    <scope>NUCLEOTIDE SEQUENCE [LARGE SCALE GENOMIC DNA]</scope>
    <source>
        <strain evidence="12 13">WCA3-693-APC-4?</strain>
    </source>
</reference>
<dbReference type="PROSITE" id="PS50893">
    <property type="entry name" value="ABC_TRANSPORTER_2"/>
    <property type="match status" value="1"/>
</dbReference>
<evidence type="ECO:0000256" key="7">
    <source>
        <dbReference type="ARBA" id="ARBA00022989"/>
    </source>
</evidence>
<keyword evidence="4 9" id="KW-0812">Transmembrane</keyword>
<evidence type="ECO:0000256" key="4">
    <source>
        <dbReference type="ARBA" id="ARBA00022692"/>
    </source>
</evidence>
<evidence type="ECO:0000256" key="8">
    <source>
        <dbReference type="ARBA" id="ARBA00023136"/>
    </source>
</evidence>
<dbReference type="InterPro" id="IPR017871">
    <property type="entry name" value="ABC_transporter-like_CS"/>
</dbReference>
<keyword evidence="13" id="KW-1185">Reference proteome</keyword>
<dbReference type="AlphaFoldDB" id="A0A6N7XYA9"/>
<evidence type="ECO:0000256" key="5">
    <source>
        <dbReference type="ARBA" id="ARBA00022741"/>
    </source>
</evidence>